<sequence>MRRNNAKDASMIVAQRSVRKRANLENNIVEWRKYGLTVLLSLSSPPDKRKSDPSKRLSLSLSLHNSKSFFFLNLLPLGI</sequence>
<evidence type="ECO:0000313" key="1">
    <source>
        <dbReference type="EMBL" id="KAI3667130.1"/>
    </source>
</evidence>
<comment type="caution">
    <text evidence="1">The sequence shown here is derived from an EMBL/GenBank/DDBJ whole genome shotgun (WGS) entry which is preliminary data.</text>
</comment>
<gene>
    <name evidence="1" type="ORF">L6452_42178</name>
</gene>
<reference evidence="2" key="1">
    <citation type="journal article" date="2022" name="Mol. Ecol. Resour.">
        <title>The genomes of chicory, endive, great burdock and yacon provide insights into Asteraceae palaeo-polyploidization history and plant inulin production.</title>
        <authorList>
            <person name="Fan W."/>
            <person name="Wang S."/>
            <person name="Wang H."/>
            <person name="Wang A."/>
            <person name="Jiang F."/>
            <person name="Liu H."/>
            <person name="Zhao H."/>
            <person name="Xu D."/>
            <person name="Zhang Y."/>
        </authorList>
    </citation>
    <scope>NUCLEOTIDE SEQUENCE [LARGE SCALE GENOMIC DNA]</scope>
    <source>
        <strain evidence="2">cv. Niubang</strain>
    </source>
</reference>
<dbReference type="Proteomes" id="UP001055879">
    <property type="component" value="Linkage Group LG17"/>
</dbReference>
<reference evidence="1 2" key="2">
    <citation type="journal article" date="2022" name="Mol. Ecol. Resour.">
        <title>The genomes of chicory, endive, great burdock and yacon provide insights into Asteraceae paleo-polyploidization history and plant inulin production.</title>
        <authorList>
            <person name="Fan W."/>
            <person name="Wang S."/>
            <person name="Wang H."/>
            <person name="Wang A."/>
            <person name="Jiang F."/>
            <person name="Liu H."/>
            <person name="Zhao H."/>
            <person name="Xu D."/>
            <person name="Zhang Y."/>
        </authorList>
    </citation>
    <scope>NUCLEOTIDE SEQUENCE [LARGE SCALE GENOMIC DNA]</scope>
    <source>
        <strain evidence="2">cv. Niubang</strain>
    </source>
</reference>
<accession>A0ACB8XH30</accession>
<organism evidence="1 2">
    <name type="scientific">Arctium lappa</name>
    <name type="common">Greater burdock</name>
    <name type="synonym">Lappa major</name>
    <dbReference type="NCBI Taxonomy" id="4217"/>
    <lineage>
        <taxon>Eukaryota</taxon>
        <taxon>Viridiplantae</taxon>
        <taxon>Streptophyta</taxon>
        <taxon>Embryophyta</taxon>
        <taxon>Tracheophyta</taxon>
        <taxon>Spermatophyta</taxon>
        <taxon>Magnoliopsida</taxon>
        <taxon>eudicotyledons</taxon>
        <taxon>Gunneridae</taxon>
        <taxon>Pentapetalae</taxon>
        <taxon>asterids</taxon>
        <taxon>campanulids</taxon>
        <taxon>Asterales</taxon>
        <taxon>Asteraceae</taxon>
        <taxon>Carduoideae</taxon>
        <taxon>Cardueae</taxon>
        <taxon>Arctiinae</taxon>
        <taxon>Arctium</taxon>
    </lineage>
</organism>
<proteinExistence type="predicted"/>
<name>A0ACB8XH30_ARCLA</name>
<evidence type="ECO:0000313" key="2">
    <source>
        <dbReference type="Proteomes" id="UP001055879"/>
    </source>
</evidence>
<dbReference type="EMBL" id="CM042063">
    <property type="protein sequence ID" value="KAI3667130.1"/>
    <property type="molecule type" value="Genomic_DNA"/>
</dbReference>
<protein>
    <submittedName>
        <fullName evidence="1">Uncharacterized protein</fullName>
    </submittedName>
</protein>
<keyword evidence="2" id="KW-1185">Reference proteome</keyword>